<dbReference type="Proteomes" id="UP000466442">
    <property type="component" value="Unassembled WGS sequence"/>
</dbReference>
<evidence type="ECO:0000313" key="2">
    <source>
        <dbReference type="Proteomes" id="UP000466442"/>
    </source>
</evidence>
<organism evidence="1 2">
    <name type="scientific">Apolygus lucorum</name>
    <name type="common">Small green plant bug</name>
    <name type="synonym">Lygocoris lucorum</name>
    <dbReference type="NCBI Taxonomy" id="248454"/>
    <lineage>
        <taxon>Eukaryota</taxon>
        <taxon>Metazoa</taxon>
        <taxon>Ecdysozoa</taxon>
        <taxon>Arthropoda</taxon>
        <taxon>Hexapoda</taxon>
        <taxon>Insecta</taxon>
        <taxon>Pterygota</taxon>
        <taxon>Neoptera</taxon>
        <taxon>Paraneoptera</taxon>
        <taxon>Hemiptera</taxon>
        <taxon>Heteroptera</taxon>
        <taxon>Panheteroptera</taxon>
        <taxon>Cimicomorpha</taxon>
        <taxon>Miridae</taxon>
        <taxon>Mirini</taxon>
        <taxon>Apolygus</taxon>
    </lineage>
</organism>
<comment type="caution">
    <text evidence="1">The sequence shown here is derived from an EMBL/GenBank/DDBJ whole genome shotgun (WGS) entry which is preliminary data.</text>
</comment>
<keyword evidence="2" id="KW-1185">Reference proteome</keyword>
<dbReference type="AlphaFoldDB" id="A0A6A4KBM9"/>
<protein>
    <submittedName>
        <fullName evidence="1">Uncharacterized protein</fullName>
    </submittedName>
</protein>
<reference evidence="1" key="1">
    <citation type="journal article" date="2021" name="Mol. Ecol. Resour.">
        <title>Apolygus lucorum genome provides insights into omnivorousness and mesophyll feeding.</title>
        <authorList>
            <person name="Liu Y."/>
            <person name="Liu H."/>
            <person name="Wang H."/>
            <person name="Huang T."/>
            <person name="Liu B."/>
            <person name="Yang B."/>
            <person name="Yin L."/>
            <person name="Li B."/>
            <person name="Zhang Y."/>
            <person name="Zhang S."/>
            <person name="Jiang F."/>
            <person name="Zhang X."/>
            <person name="Ren Y."/>
            <person name="Wang B."/>
            <person name="Wang S."/>
            <person name="Lu Y."/>
            <person name="Wu K."/>
            <person name="Fan W."/>
            <person name="Wang G."/>
        </authorList>
    </citation>
    <scope>NUCLEOTIDE SEQUENCE</scope>
    <source>
        <strain evidence="1">12Hb</strain>
    </source>
</reference>
<gene>
    <name evidence="1" type="ORF">GE061_009103</name>
</gene>
<evidence type="ECO:0000313" key="1">
    <source>
        <dbReference type="EMBL" id="KAF6214363.1"/>
    </source>
</evidence>
<accession>A0A6A4KBM9</accession>
<dbReference type="EMBL" id="WIXP02000002">
    <property type="protein sequence ID" value="KAF6214363.1"/>
    <property type="molecule type" value="Genomic_DNA"/>
</dbReference>
<name>A0A6A4KBM9_APOLU</name>
<proteinExistence type="predicted"/>
<sequence>MSQIPTMKGIIFMLCLTILLGATHVISATCEYGGNCTTYAECPVGCGPLVVCYSGKCERRRVFPPFGIFC</sequence>